<dbReference type="AlphaFoldDB" id="A0A445MMN9"/>
<evidence type="ECO:0000256" key="1">
    <source>
        <dbReference type="SAM" id="MobiDB-lite"/>
    </source>
</evidence>
<evidence type="ECO:0000313" key="2">
    <source>
        <dbReference type="EMBL" id="RZR75503.1"/>
    </source>
</evidence>
<sequence length="162" mass="17649">MHTPNSGSRGHTLVLFLARNSVVQKSPNSSTNTTHSSTEHRHAKEEGKDPLVLAKKVRIRLLTINQAHYKGFACDKKGSVNSSEKGALFKLLLDNEAQMTPLSQIHGLLTSYDGGLTLARVEVASERAGERTPTLGHLVLSGQKEVLCLLVLLQDPLQTSFI</sequence>
<proteinExistence type="predicted"/>
<feature type="compositionally biased region" description="Basic and acidic residues" evidence="1">
    <location>
        <begin position="37"/>
        <end position="47"/>
    </location>
</feature>
<organism evidence="2">
    <name type="scientific">Ensete ventricosum</name>
    <name type="common">Abyssinian banana</name>
    <name type="synonym">Musa ensete</name>
    <dbReference type="NCBI Taxonomy" id="4639"/>
    <lineage>
        <taxon>Eukaryota</taxon>
        <taxon>Viridiplantae</taxon>
        <taxon>Streptophyta</taxon>
        <taxon>Embryophyta</taxon>
        <taxon>Tracheophyta</taxon>
        <taxon>Spermatophyta</taxon>
        <taxon>Magnoliopsida</taxon>
        <taxon>Liliopsida</taxon>
        <taxon>Zingiberales</taxon>
        <taxon>Musaceae</taxon>
        <taxon>Ensete</taxon>
    </lineage>
</organism>
<reference evidence="2" key="1">
    <citation type="journal article" date="2018" name="Data Brief">
        <title>Genome sequence data from 17 accessions of Ensete ventricosum, a staple food crop for millions in Ethiopia.</title>
        <authorList>
            <person name="Yemataw Z."/>
            <person name="Muzemil S."/>
            <person name="Ambachew D."/>
            <person name="Tripathi L."/>
            <person name="Tesfaye K."/>
            <person name="Chala A."/>
            <person name="Farbos A."/>
            <person name="O'Neill P."/>
            <person name="Moore K."/>
            <person name="Grant M."/>
            <person name="Studholme D.J."/>
        </authorList>
    </citation>
    <scope>NUCLEOTIDE SEQUENCE [LARGE SCALE GENOMIC DNA]</scope>
    <source>
        <tissue evidence="2">Leaf</tissue>
    </source>
</reference>
<accession>A0A445MMN9</accession>
<protein>
    <submittedName>
        <fullName evidence="2">Uncharacterized protein</fullName>
    </submittedName>
</protein>
<name>A0A445MMN9_ENSVE</name>
<dbReference type="Proteomes" id="UP000290560">
    <property type="component" value="Unassembled WGS sequence"/>
</dbReference>
<gene>
    <name evidence="2" type="ORF">BHM03_00059551</name>
</gene>
<feature type="region of interest" description="Disordered" evidence="1">
    <location>
        <begin position="24"/>
        <end position="47"/>
    </location>
</feature>
<dbReference type="EMBL" id="KV876867">
    <property type="protein sequence ID" value="RZR75503.1"/>
    <property type="molecule type" value="Genomic_DNA"/>
</dbReference>